<dbReference type="PIRSF" id="PIRSF024492">
    <property type="entry name" value="UCP024492"/>
    <property type="match status" value="1"/>
</dbReference>
<gene>
    <name evidence="2" type="ORF">C6571_00460</name>
</gene>
<feature type="compositionally biased region" description="Pro residues" evidence="1">
    <location>
        <begin position="176"/>
        <end position="193"/>
    </location>
</feature>
<name>A0A2S0MVQ5_9BURK</name>
<dbReference type="PANTHER" id="PTHR39337:SF1">
    <property type="entry name" value="BLR5642 PROTEIN"/>
    <property type="match status" value="1"/>
</dbReference>
<evidence type="ECO:0000313" key="3">
    <source>
        <dbReference type="Proteomes" id="UP000239326"/>
    </source>
</evidence>
<keyword evidence="3" id="KW-1185">Reference proteome</keyword>
<dbReference type="Pfam" id="PF04343">
    <property type="entry name" value="DUF488"/>
    <property type="match status" value="1"/>
</dbReference>
<reference evidence="2 3" key="1">
    <citation type="submission" date="2018-03" db="EMBL/GenBank/DDBJ databases">
        <title>Genome sequencing of Simplicispira sp.</title>
        <authorList>
            <person name="Kim S.-J."/>
            <person name="Heo J."/>
            <person name="Kwon S.-W."/>
        </authorList>
    </citation>
    <scope>NUCLEOTIDE SEQUENCE [LARGE SCALE GENOMIC DNA]</scope>
    <source>
        <strain evidence="2 3">SC1-8</strain>
    </source>
</reference>
<protein>
    <submittedName>
        <fullName evidence="2">DNA repair protein</fullName>
    </submittedName>
</protein>
<dbReference type="AlphaFoldDB" id="A0A2S0MVQ5"/>
<dbReference type="RefSeq" id="WP_106444927.1">
    <property type="nucleotide sequence ID" value="NZ_CP027669.1"/>
</dbReference>
<dbReference type="Proteomes" id="UP000239326">
    <property type="component" value="Chromosome"/>
</dbReference>
<dbReference type="PANTHER" id="PTHR39337">
    <property type="entry name" value="BLR5642 PROTEIN"/>
    <property type="match status" value="1"/>
</dbReference>
<sequence>MPDQTPALPPVFTIGHSTHSFDEFAALLAQEGVQRIVDVRKLTGSRRFPQFNADALAPALAGVGIGYQHIAALGGRRGRSLAKGEPSPNGYWTNDSFRRYADYALTDDFAQGMAQLHDSSQATRCALMCAEAVWWRCHRRIITDYLLLQGREVRHILGKARAEPASMTPGAEPTTLPGPPPRTALLYPPGPEN</sequence>
<feature type="region of interest" description="Disordered" evidence="1">
    <location>
        <begin position="163"/>
        <end position="193"/>
    </location>
</feature>
<evidence type="ECO:0000313" key="2">
    <source>
        <dbReference type="EMBL" id="AVO39979.1"/>
    </source>
</evidence>
<proteinExistence type="predicted"/>
<dbReference type="EMBL" id="CP027669">
    <property type="protein sequence ID" value="AVO39979.1"/>
    <property type="molecule type" value="Genomic_DNA"/>
</dbReference>
<dbReference type="OrthoDB" id="9789109at2"/>
<dbReference type="InterPro" id="IPR007438">
    <property type="entry name" value="DUF488"/>
</dbReference>
<evidence type="ECO:0000256" key="1">
    <source>
        <dbReference type="SAM" id="MobiDB-lite"/>
    </source>
</evidence>
<dbReference type="KEGG" id="simp:C6571_00460"/>
<dbReference type="InterPro" id="IPR014519">
    <property type="entry name" value="UCP024492"/>
</dbReference>
<accession>A0A2S0MVQ5</accession>
<organism evidence="2 3">
    <name type="scientific">Simplicispira suum</name>
    <dbReference type="NCBI Taxonomy" id="2109915"/>
    <lineage>
        <taxon>Bacteria</taxon>
        <taxon>Pseudomonadati</taxon>
        <taxon>Pseudomonadota</taxon>
        <taxon>Betaproteobacteria</taxon>
        <taxon>Burkholderiales</taxon>
        <taxon>Comamonadaceae</taxon>
        <taxon>Simplicispira</taxon>
    </lineage>
</organism>